<dbReference type="Proteomes" id="UP001497516">
    <property type="component" value="Chromosome 1"/>
</dbReference>
<accession>A0AAV2CD92</accession>
<gene>
    <name evidence="1" type="ORF">LTRI10_LOCUS1720</name>
</gene>
<name>A0AAV2CD92_9ROSI</name>
<keyword evidence="2" id="KW-1185">Reference proteome</keyword>
<protein>
    <submittedName>
        <fullName evidence="1">Uncharacterized protein</fullName>
    </submittedName>
</protein>
<evidence type="ECO:0000313" key="1">
    <source>
        <dbReference type="EMBL" id="CAL1353851.1"/>
    </source>
</evidence>
<reference evidence="1 2" key="1">
    <citation type="submission" date="2024-04" db="EMBL/GenBank/DDBJ databases">
        <authorList>
            <person name="Fracassetti M."/>
        </authorList>
    </citation>
    <scope>NUCLEOTIDE SEQUENCE [LARGE SCALE GENOMIC DNA]</scope>
</reference>
<dbReference type="EMBL" id="OZ034813">
    <property type="protein sequence ID" value="CAL1353851.1"/>
    <property type="molecule type" value="Genomic_DNA"/>
</dbReference>
<proteinExistence type="predicted"/>
<evidence type="ECO:0000313" key="2">
    <source>
        <dbReference type="Proteomes" id="UP001497516"/>
    </source>
</evidence>
<organism evidence="1 2">
    <name type="scientific">Linum trigynum</name>
    <dbReference type="NCBI Taxonomy" id="586398"/>
    <lineage>
        <taxon>Eukaryota</taxon>
        <taxon>Viridiplantae</taxon>
        <taxon>Streptophyta</taxon>
        <taxon>Embryophyta</taxon>
        <taxon>Tracheophyta</taxon>
        <taxon>Spermatophyta</taxon>
        <taxon>Magnoliopsida</taxon>
        <taxon>eudicotyledons</taxon>
        <taxon>Gunneridae</taxon>
        <taxon>Pentapetalae</taxon>
        <taxon>rosids</taxon>
        <taxon>fabids</taxon>
        <taxon>Malpighiales</taxon>
        <taxon>Linaceae</taxon>
        <taxon>Linum</taxon>
    </lineage>
</organism>
<dbReference type="AlphaFoldDB" id="A0AAV2CD92"/>
<sequence>MQALTLVRKGTRWRIWDGESVRIWWDRWIPTAADYRVQTQVSRLGITEKVSKLIDQDTRSWKSNLLQANFQPTYRDRINQIPIPFHPRADMRV</sequence>